<sequence length="249" mass="27149">MKLIFFLLATLVGMAPVGCSPLHRRQTATLCERNGYWSGNGYEVNNNNWGAGSATSGSQCTYVDSSSDSGVSWHTTWTWEGNENRVKSYAYSGRQIARGNTISSIESMQTGVSWTYNTSDIRANVAYDFFTAQDPNHSSTGGDYELMIWLDVFGDPAPIGSSMGTVMVADYSWQLYVGNNGGMVVYSFVATSSMNSFNADVKAFFSYLEDNDDFPADDQNLIVFQVGTEAFTGGPATFTVSQFSANVIT</sequence>
<dbReference type="Proteomes" id="UP000724584">
    <property type="component" value="Unassembled WGS sequence"/>
</dbReference>
<organism evidence="1 2">
    <name type="scientific">Chaetomium tenue</name>
    <dbReference type="NCBI Taxonomy" id="1854479"/>
    <lineage>
        <taxon>Eukaryota</taxon>
        <taxon>Fungi</taxon>
        <taxon>Dikarya</taxon>
        <taxon>Ascomycota</taxon>
        <taxon>Pezizomycotina</taxon>
        <taxon>Sordariomycetes</taxon>
        <taxon>Sordariomycetidae</taxon>
        <taxon>Sordariales</taxon>
        <taxon>Chaetomiaceae</taxon>
        <taxon>Chaetomium</taxon>
    </lineage>
</organism>
<proteinExistence type="predicted"/>
<dbReference type="EMBL" id="JAGIZQ010000004">
    <property type="protein sequence ID" value="KAH6631487.1"/>
    <property type="molecule type" value="Genomic_DNA"/>
</dbReference>
<evidence type="ECO:0000313" key="1">
    <source>
        <dbReference type="EMBL" id="KAH6631487.1"/>
    </source>
</evidence>
<protein>
    <submittedName>
        <fullName evidence="1">Concanavalin A-like lectin/glucanase domain-containing protein</fullName>
    </submittedName>
</protein>
<gene>
    <name evidence="1" type="ORF">F5144DRAFT_220319</name>
</gene>
<reference evidence="1 2" key="1">
    <citation type="journal article" date="2021" name="Nat. Commun.">
        <title>Genetic determinants of endophytism in the Arabidopsis root mycobiome.</title>
        <authorList>
            <person name="Mesny F."/>
            <person name="Miyauchi S."/>
            <person name="Thiergart T."/>
            <person name="Pickel B."/>
            <person name="Atanasova L."/>
            <person name="Karlsson M."/>
            <person name="Huettel B."/>
            <person name="Barry K.W."/>
            <person name="Haridas S."/>
            <person name="Chen C."/>
            <person name="Bauer D."/>
            <person name="Andreopoulos W."/>
            <person name="Pangilinan J."/>
            <person name="LaButti K."/>
            <person name="Riley R."/>
            <person name="Lipzen A."/>
            <person name="Clum A."/>
            <person name="Drula E."/>
            <person name="Henrissat B."/>
            <person name="Kohler A."/>
            <person name="Grigoriev I.V."/>
            <person name="Martin F.M."/>
            <person name="Hacquard S."/>
        </authorList>
    </citation>
    <scope>NUCLEOTIDE SEQUENCE [LARGE SCALE GENOMIC DNA]</scope>
    <source>
        <strain evidence="1 2">MPI-SDFR-AT-0079</strain>
    </source>
</reference>
<accession>A0ACB7P5D3</accession>
<evidence type="ECO:0000313" key="2">
    <source>
        <dbReference type="Proteomes" id="UP000724584"/>
    </source>
</evidence>
<name>A0ACB7P5D3_9PEZI</name>
<comment type="caution">
    <text evidence="1">The sequence shown here is derived from an EMBL/GenBank/DDBJ whole genome shotgun (WGS) entry which is preliminary data.</text>
</comment>
<keyword evidence="2" id="KW-1185">Reference proteome</keyword>